<gene>
    <name evidence="6" type="ORF">F444_22421</name>
</gene>
<protein>
    <recommendedName>
        <fullName evidence="5">RxLR effector protein</fullName>
    </recommendedName>
</protein>
<feature type="signal peptide" evidence="5">
    <location>
        <begin position="1"/>
        <end position="33"/>
    </location>
</feature>
<keyword evidence="3 5" id="KW-0964">Secreted</keyword>
<evidence type="ECO:0000313" key="6">
    <source>
        <dbReference type="EMBL" id="ETO59209.1"/>
    </source>
</evidence>
<feature type="non-terminal residue" evidence="6">
    <location>
        <position position="1"/>
    </location>
</feature>
<keyword evidence="4 5" id="KW-0732">Signal</keyword>
<organism evidence="6 7">
    <name type="scientific">Phytophthora nicotianae P1976</name>
    <dbReference type="NCBI Taxonomy" id="1317066"/>
    <lineage>
        <taxon>Eukaryota</taxon>
        <taxon>Sar</taxon>
        <taxon>Stramenopiles</taxon>
        <taxon>Oomycota</taxon>
        <taxon>Peronosporomycetes</taxon>
        <taxon>Peronosporales</taxon>
        <taxon>Peronosporaceae</taxon>
        <taxon>Phytophthora</taxon>
    </lineage>
</organism>
<comment type="subcellular location">
    <subcellularLocation>
        <location evidence="1 5">Secreted</location>
    </subcellularLocation>
</comment>
<evidence type="ECO:0000256" key="5">
    <source>
        <dbReference type="RuleBase" id="RU367124"/>
    </source>
</evidence>
<evidence type="ECO:0000256" key="3">
    <source>
        <dbReference type="ARBA" id="ARBA00022525"/>
    </source>
</evidence>
<dbReference type="InterPro" id="IPR031825">
    <property type="entry name" value="RXLR"/>
</dbReference>
<evidence type="ECO:0000256" key="4">
    <source>
        <dbReference type="ARBA" id="ARBA00022729"/>
    </source>
</evidence>
<comment type="domain">
    <text evidence="5">The RxLR-dEER motif acts to carry the protein into the host cell cytoplasm through binding to cell surface phosphatidylinositol-3-phosphate.</text>
</comment>
<reference evidence="6 7" key="1">
    <citation type="submission" date="2013-11" db="EMBL/GenBank/DDBJ databases">
        <title>The Genome Sequence of Phytophthora parasitica P1976.</title>
        <authorList>
            <consortium name="The Broad Institute Genomics Platform"/>
            <person name="Russ C."/>
            <person name="Tyler B."/>
            <person name="Panabieres F."/>
            <person name="Shan W."/>
            <person name="Tripathy S."/>
            <person name="Grunwald N."/>
            <person name="Machado M."/>
            <person name="Johnson C.S."/>
            <person name="Walker B."/>
            <person name="Young S."/>
            <person name="Zeng Q."/>
            <person name="Gargeya S."/>
            <person name="Fitzgerald M."/>
            <person name="Haas B."/>
            <person name="Abouelleil A."/>
            <person name="Allen A.W."/>
            <person name="Alvarado L."/>
            <person name="Arachchi H.M."/>
            <person name="Berlin A.M."/>
            <person name="Chapman S.B."/>
            <person name="Gainer-Dewar J."/>
            <person name="Goldberg J."/>
            <person name="Griggs A."/>
            <person name="Gujja S."/>
            <person name="Hansen M."/>
            <person name="Howarth C."/>
            <person name="Imamovic A."/>
            <person name="Ireland A."/>
            <person name="Larimer J."/>
            <person name="McCowan C."/>
            <person name="Murphy C."/>
            <person name="Pearson M."/>
            <person name="Poon T.W."/>
            <person name="Priest M."/>
            <person name="Roberts A."/>
            <person name="Saif S."/>
            <person name="Shea T."/>
            <person name="Sisk P."/>
            <person name="Sykes S."/>
            <person name="Wortman J."/>
            <person name="Nusbaum C."/>
            <person name="Birren B."/>
        </authorList>
    </citation>
    <scope>NUCLEOTIDE SEQUENCE [LARGE SCALE GENOMIC DNA]</scope>
    <source>
        <strain evidence="6 7">P1976</strain>
    </source>
</reference>
<dbReference type="AlphaFoldDB" id="A0A080YXU8"/>
<dbReference type="EMBL" id="ANJA01004267">
    <property type="protein sequence ID" value="ETO59209.1"/>
    <property type="molecule type" value="Genomic_DNA"/>
</dbReference>
<dbReference type="Proteomes" id="UP000028582">
    <property type="component" value="Unassembled WGS sequence"/>
</dbReference>
<evidence type="ECO:0000256" key="1">
    <source>
        <dbReference type="ARBA" id="ARBA00004613"/>
    </source>
</evidence>
<dbReference type="Pfam" id="PF16810">
    <property type="entry name" value="RXLR"/>
    <property type="match status" value="1"/>
</dbReference>
<comment type="caution">
    <text evidence="6">The sequence shown here is derived from an EMBL/GenBank/DDBJ whole genome shotgun (WGS) entry which is preliminary data.</text>
</comment>
<comment type="function">
    <text evidence="5">Effector that suppresses plant defense responses during pathogen infection.</text>
</comment>
<proteinExistence type="inferred from homology"/>
<accession>A0A080YXU8</accession>
<comment type="similarity">
    <text evidence="2 5">Belongs to the RxLR effector family.</text>
</comment>
<sequence>NLLPRHIICNKKHPHTAMRLGFTLLVTISTLFAHRDAATAAAVNDVALTGAMSLGFLHLVGADESVSDQSRFLRGNKIAENENEERGILDAKSFVEKLFRTNSLSELKKIDDLTELKQISAAADGKMKSVFKFADDANMHPDDLAKIGKSISGFDDALKAKALKKYTKYWNNMHNVDQP</sequence>
<feature type="chain" id="PRO_5044953527" description="RxLR effector protein" evidence="5">
    <location>
        <begin position="34"/>
        <end position="179"/>
    </location>
</feature>
<name>A0A080YXU8_PHYNI</name>
<evidence type="ECO:0000313" key="7">
    <source>
        <dbReference type="Proteomes" id="UP000028582"/>
    </source>
</evidence>
<evidence type="ECO:0000256" key="2">
    <source>
        <dbReference type="ARBA" id="ARBA00010400"/>
    </source>
</evidence>